<dbReference type="Proteomes" id="UP000567179">
    <property type="component" value="Unassembled WGS sequence"/>
</dbReference>
<sequence length="183" mass="20467">MTAYRLAIAGGVNTALVLQGSVDAIGGQPFVIELRKTAEWASSSMLLEPPFVDIHNSSTEPSDDELPMRRRHTKRKFEYASTLFKTFLEYNTVLKIQNKQDAYPAKALSNDWESLGPFPEDLKWETLVDVLPGRVKLHTHCYEAVYLDGFVLTSLARVQIPVAAFHHASEASMAPDILNDDMT</sequence>
<accession>A0A8H5BQD7</accession>
<comment type="caution">
    <text evidence="1">The sequence shown here is derived from an EMBL/GenBank/DDBJ whole genome shotgun (WGS) entry which is preliminary data.</text>
</comment>
<evidence type="ECO:0000313" key="2">
    <source>
        <dbReference type="Proteomes" id="UP000567179"/>
    </source>
</evidence>
<keyword evidence="2" id="KW-1185">Reference proteome</keyword>
<dbReference type="Gene3D" id="3.20.20.140">
    <property type="entry name" value="Metal-dependent hydrolases"/>
    <property type="match status" value="1"/>
</dbReference>
<dbReference type="AlphaFoldDB" id="A0A8H5BQD7"/>
<evidence type="ECO:0000313" key="1">
    <source>
        <dbReference type="EMBL" id="KAF5327309.1"/>
    </source>
</evidence>
<protein>
    <submittedName>
        <fullName evidence="1">Uncharacterized protein</fullName>
    </submittedName>
</protein>
<dbReference type="EMBL" id="JAACJJ010000014">
    <property type="protein sequence ID" value="KAF5327309.1"/>
    <property type="molecule type" value="Genomic_DNA"/>
</dbReference>
<gene>
    <name evidence="1" type="ORF">D9619_004482</name>
</gene>
<organism evidence="1 2">
    <name type="scientific">Psilocybe cf. subviscida</name>
    <dbReference type="NCBI Taxonomy" id="2480587"/>
    <lineage>
        <taxon>Eukaryota</taxon>
        <taxon>Fungi</taxon>
        <taxon>Dikarya</taxon>
        <taxon>Basidiomycota</taxon>
        <taxon>Agaricomycotina</taxon>
        <taxon>Agaricomycetes</taxon>
        <taxon>Agaricomycetidae</taxon>
        <taxon>Agaricales</taxon>
        <taxon>Agaricineae</taxon>
        <taxon>Strophariaceae</taxon>
        <taxon>Psilocybe</taxon>
    </lineage>
</organism>
<reference evidence="1 2" key="1">
    <citation type="journal article" date="2020" name="ISME J.">
        <title>Uncovering the hidden diversity of litter-decomposition mechanisms in mushroom-forming fungi.</title>
        <authorList>
            <person name="Floudas D."/>
            <person name="Bentzer J."/>
            <person name="Ahren D."/>
            <person name="Johansson T."/>
            <person name="Persson P."/>
            <person name="Tunlid A."/>
        </authorList>
    </citation>
    <scope>NUCLEOTIDE SEQUENCE [LARGE SCALE GENOMIC DNA]</scope>
    <source>
        <strain evidence="1 2">CBS 101986</strain>
    </source>
</reference>
<name>A0A8H5BQD7_9AGAR</name>
<dbReference type="OrthoDB" id="10258955at2759"/>
<proteinExistence type="predicted"/>